<dbReference type="Gene3D" id="2.130.10.10">
    <property type="entry name" value="YVTN repeat-like/Quinoprotein amine dehydrogenase"/>
    <property type="match status" value="1"/>
</dbReference>
<comment type="caution">
    <text evidence="2">The sequence shown here is derived from an EMBL/GenBank/DDBJ whole genome shotgun (WGS) entry which is preliminary data.</text>
</comment>
<evidence type="ECO:0000256" key="1">
    <source>
        <dbReference type="SAM" id="Phobius"/>
    </source>
</evidence>
<proteinExistence type="predicted"/>
<keyword evidence="1" id="KW-0812">Transmembrane</keyword>
<dbReference type="EMBL" id="JACHDO010000001">
    <property type="protein sequence ID" value="MBB5489432.1"/>
    <property type="molecule type" value="Genomic_DNA"/>
</dbReference>
<feature type="transmembrane region" description="Helical" evidence="1">
    <location>
        <begin position="70"/>
        <end position="93"/>
    </location>
</feature>
<feature type="transmembrane region" description="Helical" evidence="1">
    <location>
        <begin position="148"/>
        <end position="167"/>
    </location>
</feature>
<dbReference type="InterPro" id="IPR011047">
    <property type="entry name" value="Quinoprotein_ADH-like_sf"/>
</dbReference>
<dbReference type="Proteomes" id="UP000579647">
    <property type="component" value="Unassembled WGS sequence"/>
</dbReference>
<dbReference type="InterPro" id="IPR015943">
    <property type="entry name" value="WD40/YVTN_repeat-like_dom_sf"/>
</dbReference>
<reference evidence="2 3" key="1">
    <citation type="submission" date="2020-08" db="EMBL/GenBank/DDBJ databases">
        <title>Sequencing the genomes of 1000 actinobacteria strains.</title>
        <authorList>
            <person name="Klenk H.-P."/>
        </authorList>
    </citation>
    <scope>NUCLEOTIDE SEQUENCE [LARGE SCALE GENOMIC DNA]</scope>
    <source>
        <strain evidence="2 3">DSM 44598</strain>
    </source>
</reference>
<gene>
    <name evidence="2" type="ORF">HNR07_000569</name>
</gene>
<dbReference type="AlphaFoldDB" id="A0A840W045"/>
<accession>A0A840W045</accession>
<name>A0A840W045_9ACTN</name>
<sequence>MAWLGTGLVLGTVLSVVFVLRRLEGDDFGIGLLALAPSRGVWQLLLVMAVIVAATMFVRDWDRLNPDPDGRVNSTFFVFLGTVLAILLFVMWIELPRASFTFTARVFDEPYGVSPDEVGHWGLSVPLLVGIVLLLASRRWPRTSPWKWWTVPFAVGTALALLADPAVRALSEYVPTEHAFLVRVPAESAPYPGSVSQPGWEWQAPGETTVLRVERGPQGPVIAITDGLVGLDGRTGEELWSYRRPSGSVSTAVQAGADRAHVVLYSEPASPRSRDAVADSLRSGRVIVLDTATGEVVEEFDRALEDPGDSFVRVLPEHTAWVRGRNSSLHLEVRGVNGEESLWRFSVPTGKDDMEEGMVCGAERAELYTDGSGRNVLLRVDQILVGYKCADPDDFDDEWQAQELLDTRDERFSARLLSLDPRTGAQNWHRAWDGPVRALYLDDGGPALNEGAGPVITVAGLSDQGTVVLDAADGSDVMAVAGEEEGPSRSVVHADTGGAVVSASEEAWVDQEREDWDQVFHRFDTSGEVSGVVRLPAGEWAGERPSASAYRGPAVVLAGGVALPFRDAADPDPGGTPSLLAAPFKDTDSGPGQATGGASLLAGVAEHWEEPERGFEEEPRPTAVLVPGAVVSYTTHVGERVYGWQP</sequence>
<protein>
    <recommendedName>
        <fullName evidence="4">Pyrrolo-quinoline quinone</fullName>
    </recommendedName>
</protein>
<evidence type="ECO:0000313" key="3">
    <source>
        <dbReference type="Proteomes" id="UP000579647"/>
    </source>
</evidence>
<keyword evidence="3" id="KW-1185">Reference proteome</keyword>
<dbReference type="RefSeq" id="WP_184361536.1">
    <property type="nucleotide sequence ID" value="NZ_JACHDO010000001.1"/>
</dbReference>
<dbReference type="SUPFAM" id="SSF50998">
    <property type="entry name" value="Quinoprotein alcohol dehydrogenase-like"/>
    <property type="match status" value="1"/>
</dbReference>
<keyword evidence="1" id="KW-1133">Transmembrane helix</keyword>
<evidence type="ECO:0000313" key="2">
    <source>
        <dbReference type="EMBL" id="MBB5489432.1"/>
    </source>
</evidence>
<evidence type="ECO:0008006" key="4">
    <source>
        <dbReference type="Google" id="ProtNLM"/>
    </source>
</evidence>
<keyword evidence="1" id="KW-0472">Membrane</keyword>
<feature type="transmembrane region" description="Helical" evidence="1">
    <location>
        <begin position="41"/>
        <end position="58"/>
    </location>
</feature>
<organism evidence="2 3">
    <name type="scientific">Nocardiopsis metallicus</name>
    <dbReference type="NCBI Taxonomy" id="179819"/>
    <lineage>
        <taxon>Bacteria</taxon>
        <taxon>Bacillati</taxon>
        <taxon>Actinomycetota</taxon>
        <taxon>Actinomycetes</taxon>
        <taxon>Streptosporangiales</taxon>
        <taxon>Nocardiopsidaceae</taxon>
        <taxon>Nocardiopsis</taxon>
    </lineage>
</organism>
<feature type="transmembrane region" description="Helical" evidence="1">
    <location>
        <begin position="118"/>
        <end position="136"/>
    </location>
</feature>